<dbReference type="Proteomes" id="UP001434883">
    <property type="component" value="Unassembled WGS sequence"/>
</dbReference>
<dbReference type="EMBL" id="JAHRIN010000647">
    <property type="protein sequence ID" value="MEQ2191307.1"/>
    <property type="molecule type" value="Genomic_DNA"/>
</dbReference>
<evidence type="ECO:0000313" key="1">
    <source>
        <dbReference type="EMBL" id="MEQ2191307.1"/>
    </source>
</evidence>
<accession>A0ABV0Q700</accession>
<name>A0ABV0Q700_9TELE</name>
<evidence type="ECO:0000313" key="2">
    <source>
        <dbReference type="Proteomes" id="UP001434883"/>
    </source>
</evidence>
<sequence length="151" mass="16715">MFRCYPTALNAGSCLIHMDSQVPGMTSVELSSMRAVIAPLFVSRFLIWPSVNHLSDYTQPLLGEWRRACWSLTHSDPLHHSTAEQRSSLWIGSLSCTAAPGWSSEKSDICWPKGEDPRVNQQACSAFGIQVRPSGLITAEYPAPLNYCAKM</sequence>
<reference evidence="1 2" key="1">
    <citation type="submission" date="2021-06" db="EMBL/GenBank/DDBJ databases">
        <authorList>
            <person name="Palmer J.M."/>
        </authorList>
    </citation>
    <scope>NUCLEOTIDE SEQUENCE [LARGE SCALE GENOMIC DNA]</scope>
    <source>
        <strain evidence="1 2">XC_2019</strain>
        <tissue evidence="1">Muscle</tissue>
    </source>
</reference>
<keyword evidence="2" id="KW-1185">Reference proteome</keyword>
<comment type="caution">
    <text evidence="1">The sequence shown here is derived from an EMBL/GenBank/DDBJ whole genome shotgun (WGS) entry which is preliminary data.</text>
</comment>
<protein>
    <submittedName>
        <fullName evidence="1">Uncharacterized protein</fullName>
    </submittedName>
</protein>
<organism evidence="1 2">
    <name type="scientific">Xenoophorus captivus</name>
    <dbReference type="NCBI Taxonomy" id="1517983"/>
    <lineage>
        <taxon>Eukaryota</taxon>
        <taxon>Metazoa</taxon>
        <taxon>Chordata</taxon>
        <taxon>Craniata</taxon>
        <taxon>Vertebrata</taxon>
        <taxon>Euteleostomi</taxon>
        <taxon>Actinopterygii</taxon>
        <taxon>Neopterygii</taxon>
        <taxon>Teleostei</taxon>
        <taxon>Neoteleostei</taxon>
        <taxon>Acanthomorphata</taxon>
        <taxon>Ovalentaria</taxon>
        <taxon>Atherinomorphae</taxon>
        <taxon>Cyprinodontiformes</taxon>
        <taxon>Goodeidae</taxon>
        <taxon>Xenoophorus</taxon>
    </lineage>
</organism>
<gene>
    <name evidence="1" type="ORF">XENOCAPTIV_026259</name>
</gene>
<proteinExistence type="predicted"/>